<gene>
    <name evidence="2" type="ORF">ColLi_04554</name>
</gene>
<organism evidence="2 3">
    <name type="scientific">Colletotrichum liriopes</name>
    <dbReference type="NCBI Taxonomy" id="708192"/>
    <lineage>
        <taxon>Eukaryota</taxon>
        <taxon>Fungi</taxon>
        <taxon>Dikarya</taxon>
        <taxon>Ascomycota</taxon>
        <taxon>Pezizomycotina</taxon>
        <taxon>Sordariomycetes</taxon>
        <taxon>Hypocreomycetidae</taxon>
        <taxon>Glomerellales</taxon>
        <taxon>Glomerellaceae</taxon>
        <taxon>Colletotrichum</taxon>
        <taxon>Colletotrichum spaethianum species complex</taxon>
    </lineage>
</organism>
<feature type="compositionally biased region" description="Basic and acidic residues" evidence="1">
    <location>
        <begin position="14"/>
        <end position="29"/>
    </location>
</feature>
<evidence type="ECO:0000313" key="2">
    <source>
        <dbReference type="EMBL" id="GJC81716.1"/>
    </source>
</evidence>
<proteinExistence type="predicted"/>
<dbReference type="EMBL" id="BPPX01000008">
    <property type="protein sequence ID" value="GJC81716.1"/>
    <property type="molecule type" value="Genomic_DNA"/>
</dbReference>
<feature type="compositionally biased region" description="Polar residues" evidence="1">
    <location>
        <begin position="1"/>
        <end position="13"/>
    </location>
</feature>
<accession>A0AA37LRN2</accession>
<comment type="caution">
    <text evidence="2">The sequence shown here is derived from an EMBL/GenBank/DDBJ whole genome shotgun (WGS) entry which is preliminary data.</text>
</comment>
<keyword evidence="3" id="KW-1185">Reference proteome</keyword>
<name>A0AA37LRN2_9PEZI</name>
<protein>
    <submittedName>
        <fullName evidence="2">Uncharacterized protein</fullName>
    </submittedName>
</protein>
<dbReference type="Proteomes" id="UP001055172">
    <property type="component" value="Unassembled WGS sequence"/>
</dbReference>
<sequence>MPPFPATTNTAKSTVEDRHELARRPCCREQRRKLKDTSLKSACGRQRMSDLDHAPSDGGWEDAGERTDQRRAFGQELSTAGAWAEVMVRDS</sequence>
<evidence type="ECO:0000256" key="1">
    <source>
        <dbReference type="SAM" id="MobiDB-lite"/>
    </source>
</evidence>
<feature type="region of interest" description="Disordered" evidence="1">
    <location>
        <begin position="1"/>
        <end position="68"/>
    </location>
</feature>
<evidence type="ECO:0000313" key="3">
    <source>
        <dbReference type="Proteomes" id="UP001055172"/>
    </source>
</evidence>
<dbReference type="AlphaFoldDB" id="A0AA37LRN2"/>
<reference evidence="2 3" key="1">
    <citation type="submission" date="2021-07" db="EMBL/GenBank/DDBJ databases">
        <title>Genome data of Colletotrichum spaethianum.</title>
        <authorList>
            <person name="Utami Y.D."/>
            <person name="Hiruma K."/>
        </authorList>
    </citation>
    <scope>NUCLEOTIDE SEQUENCE [LARGE SCALE GENOMIC DNA]</scope>
    <source>
        <strain evidence="2 3">MAFF 242679</strain>
    </source>
</reference>